<reference evidence="2 3" key="1">
    <citation type="submission" date="2022-12" db="EMBL/GenBank/DDBJ databases">
        <title>Chromosome-level genome of Tegillarca granosa.</title>
        <authorList>
            <person name="Kim J."/>
        </authorList>
    </citation>
    <scope>NUCLEOTIDE SEQUENCE [LARGE SCALE GENOMIC DNA]</scope>
    <source>
        <strain evidence="2">Teg-2019</strain>
        <tissue evidence="2">Adductor muscle</tissue>
    </source>
</reference>
<dbReference type="Pfam" id="PF00582">
    <property type="entry name" value="Usp"/>
    <property type="match status" value="1"/>
</dbReference>
<gene>
    <name evidence="2" type="ORF">KUTeg_020938</name>
</gene>
<dbReference type="Gene3D" id="3.40.50.620">
    <property type="entry name" value="HUPs"/>
    <property type="match status" value="1"/>
</dbReference>
<organism evidence="2 3">
    <name type="scientific">Tegillarca granosa</name>
    <name type="common">Malaysian cockle</name>
    <name type="synonym">Anadara granosa</name>
    <dbReference type="NCBI Taxonomy" id="220873"/>
    <lineage>
        <taxon>Eukaryota</taxon>
        <taxon>Metazoa</taxon>
        <taxon>Spiralia</taxon>
        <taxon>Lophotrochozoa</taxon>
        <taxon>Mollusca</taxon>
        <taxon>Bivalvia</taxon>
        <taxon>Autobranchia</taxon>
        <taxon>Pteriomorphia</taxon>
        <taxon>Arcoida</taxon>
        <taxon>Arcoidea</taxon>
        <taxon>Arcidae</taxon>
        <taxon>Tegillarca</taxon>
    </lineage>
</organism>
<proteinExistence type="predicted"/>
<evidence type="ECO:0000313" key="2">
    <source>
        <dbReference type="EMBL" id="KAJ8301951.1"/>
    </source>
</evidence>
<name>A0ABQ9EC08_TEGGR</name>
<keyword evidence="3" id="KW-1185">Reference proteome</keyword>
<dbReference type="PANTHER" id="PTHR46989">
    <property type="entry name" value="USP DOMAIN-CONTAINING PROTEIN"/>
    <property type="match status" value="1"/>
</dbReference>
<comment type="caution">
    <text evidence="2">The sequence shown here is derived from an EMBL/GenBank/DDBJ whole genome shotgun (WGS) entry which is preliminary data.</text>
</comment>
<dbReference type="InterPro" id="IPR014729">
    <property type="entry name" value="Rossmann-like_a/b/a_fold"/>
</dbReference>
<accession>A0ABQ9EC08</accession>
<dbReference type="EMBL" id="JARBDR010000918">
    <property type="protein sequence ID" value="KAJ8301951.1"/>
    <property type="molecule type" value="Genomic_DNA"/>
</dbReference>
<sequence>MDVVTILPRYVENLRQEDDKVIVVNSVNPANAVITPCHSACKLDGDVSFAFDQDVLESMLGDKTHDTREKLEEIASIMIYHKIKGTVKSIFATTPGKGIINMAKKVKADLIVMGSRRHNKLRRTIFGSVSDHVMHHSNIPVIVCRNKDSYHGRKIEPLI</sequence>
<evidence type="ECO:0000259" key="1">
    <source>
        <dbReference type="Pfam" id="PF00582"/>
    </source>
</evidence>
<dbReference type="CDD" id="cd23659">
    <property type="entry name" value="USP_At3g01520-like"/>
    <property type="match status" value="1"/>
</dbReference>
<dbReference type="Proteomes" id="UP001217089">
    <property type="component" value="Unassembled WGS sequence"/>
</dbReference>
<dbReference type="PANTHER" id="PTHR46989:SF3">
    <property type="entry name" value="USPA DOMAIN-CONTAINING PROTEIN"/>
    <property type="match status" value="1"/>
</dbReference>
<dbReference type="InterPro" id="IPR006016">
    <property type="entry name" value="UspA"/>
</dbReference>
<dbReference type="PRINTS" id="PR01438">
    <property type="entry name" value="UNVRSLSTRESS"/>
</dbReference>
<feature type="domain" description="UspA" evidence="1">
    <location>
        <begin position="70"/>
        <end position="145"/>
    </location>
</feature>
<protein>
    <recommendedName>
        <fullName evidence="1">UspA domain-containing protein</fullName>
    </recommendedName>
</protein>
<evidence type="ECO:0000313" key="3">
    <source>
        <dbReference type="Proteomes" id="UP001217089"/>
    </source>
</evidence>
<dbReference type="InterPro" id="IPR006015">
    <property type="entry name" value="Universal_stress_UspA"/>
</dbReference>
<dbReference type="SUPFAM" id="SSF52402">
    <property type="entry name" value="Adenine nucleotide alpha hydrolases-like"/>
    <property type="match status" value="1"/>
</dbReference>